<gene>
    <name evidence="1" type="ORF">AVEN_267827_1</name>
</gene>
<evidence type="ECO:0000313" key="1">
    <source>
        <dbReference type="EMBL" id="GBM11262.1"/>
    </source>
</evidence>
<organism evidence="1 2">
    <name type="scientific">Araneus ventricosus</name>
    <name type="common">Orbweaver spider</name>
    <name type="synonym">Epeira ventricosa</name>
    <dbReference type="NCBI Taxonomy" id="182803"/>
    <lineage>
        <taxon>Eukaryota</taxon>
        <taxon>Metazoa</taxon>
        <taxon>Ecdysozoa</taxon>
        <taxon>Arthropoda</taxon>
        <taxon>Chelicerata</taxon>
        <taxon>Arachnida</taxon>
        <taxon>Araneae</taxon>
        <taxon>Araneomorphae</taxon>
        <taxon>Entelegynae</taxon>
        <taxon>Araneoidea</taxon>
        <taxon>Araneidae</taxon>
        <taxon>Araneus</taxon>
    </lineage>
</organism>
<accession>A0A4Y2D3C9</accession>
<comment type="caution">
    <text evidence="1">The sequence shown here is derived from an EMBL/GenBank/DDBJ whole genome shotgun (WGS) entry which is preliminary data.</text>
</comment>
<keyword evidence="2" id="KW-1185">Reference proteome</keyword>
<protein>
    <submittedName>
        <fullName evidence="1">Uncharacterized protein</fullName>
    </submittedName>
</protein>
<dbReference type="Proteomes" id="UP000499080">
    <property type="component" value="Unassembled WGS sequence"/>
</dbReference>
<name>A0A4Y2D3C9_ARAVE</name>
<evidence type="ECO:0000313" key="2">
    <source>
        <dbReference type="Proteomes" id="UP000499080"/>
    </source>
</evidence>
<reference evidence="1 2" key="1">
    <citation type="journal article" date="2019" name="Sci. Rep.">
        <title>Orb-weaving spider Araneus ventricosus genome elucidates the spidroin gene catalogue.</title>
        <authorList>
            <person name="Kono N."/>
            <person name="Nakamura H."/>
            <person name="Ohtoshi R."/>
            <person name="Moran D.A.P."/>
            <person name="Shinohara A."/>
            <person name="Yoshida Y."/>
            <person name="Fujiwara M."/>
            <person name="Mori M."/>
            <person name="Tomita M."/>
            <person name="Arakawa K."/>
        </authorList>
    </citation>
    <scope>NUCLEOTIDE SEQUENCE [LARGE SCALE GENOMIC DNA]</scope>
</reference>
<sequence length="128" mass="14133">MPLQSLTTRPAQLPVPDAITESRQNAASCPVPDAVTVSRQNAASCPVPDAITSLYDRTPPHAPRMMPFTEVSATERSSPVRMPLHKSLRPRAAPHAAPVHYRSLYDRTIPCPVPCHYRSLYDRTPPRA</sequence>
<dbReference type="AlphaFoldDB" id="A0A4Y2D3C9"/>
<proteinExistence type="predicted"/>
<dbReference type="EMBL" id="BGPR01000297">
    <property type="protein sequence ID" value="GBM11262.1"/>
    <property type="molecule type" value="Genomic_DNA"/>
</dbReference>